<feature type="chain" id="PRO_5012746265" evidence="10">
    <location>
        <begin position="22"/>
        <end position="547"/>
    </location>
</feature>
<evidence type="ECO:0000256" key="8">
    <source>
        <dbReference type="SAM" id="MobiDB-lite"/>
    </source>
</evidence>
<sequence>MMAAYATLMVFLLFSVKPVSPAATMGLLEAVWGPMCDVSEELDGVPSDALQRAVDAIDAASDMQNAATRAAIYVVKNQAQPKSKGVTILRGYFQAKATAIAKNIGTTDANKLIAATAEAAYLKGRLDEFIHLLEHSREGATNGCMVNSGIKLTERQHTTKLNDRECKLKLRDTQPAAAPAFKTITTAGYPSMRHGIDSGNNFQAASTANCKLLTAHNTAGYMHSGGAESAIKVAAGYLTIPNTNAAKISLENVQALQADLGSQPAAWHSAWAAINALQQVNKATYANATGELQTWPELAATIAHAVLPPSDKTAPKIKDKIIEHFGGHSQETANEYINLIYNEEIPEGVAGLTKKTKLGEIKEERELNAILTHYQLEAANSLSELKKKLEAAEKQQQAKPAVDKEKVCNAAGADKGECDKLEKQGCNFNKESKKCELKKEVKVELEKANQETEGKDGKPDCSSHQDQTSCEKENDGLPASSPRTCGWITFTDKEGTLKEPNCRSSSLLFNNNLALSMAAAFVSFWNFIILRFFAQFNEILRKYAILI</sequence>
<keyword evidence="9" id="KW-0812">Transmembrane</keyword>
<evidence type="ECO:0000259" key="12">
    <source>
        <dbReference type="Pfam" id="PF10659"/>
    </source>
</evidence>
<dbReference type="Gene3D" id="3.90.150.10">
    <property type="entry name" value="Variant Surface Glycoprotein, subunit A domain 1"/>
    <property type="match status" value="1"/>
</dbReference>
<name>A0A1J0R820_9TRYP</name>
<feature type="domain" description="Trypanosome variant surface glycoprotein C-terminal" evidence="12">
    <location>
        <begin position="408"/>
        <end position="524"/>
    </location>
</feature>
<reference evidence="13" key="1">
    <citation type="submission" date="2016-08" db="EMBL/GenBank/DDBJ databases">
        <title>VSG repertoire of Trypanosoma brucei EATRO 1125.</title>
        <authorList>
            <person name="Cross G.A."/>
        </authorList>
    </citation>
    <scope>NUCLEOTIDE SEQUENCE</scope>
    <source>
        <strain evidence="13">EATRO 1125</strain>
    </source>
</reference>
<evidence type="ECO:0000259" key="11">
    <source>
        <dbReference type="Pfam" id="PF00913"/>
    </source>
</evidence>
<feature type="region of interest" description="Disordered" evidence="8">
    <location>
        <begin position="448"/>
        <end position="479"/>
    </location>
</feature>
<evidence type="ECO:0000256" key="5">
    <source>
        <dbReference type="ARBA" id="ARBA00023136"/>
    </source>
</evidence>
<dbReference type="Pfam" id="PF10659">
    <property type="entry name" value="Trypan_glycop_C"/>
    <property type="match status" value="1"/>
</dbReference>
<comment type="function">
    <text evidence="1">VSG forms a coat on the surface of the parasite. The trypanosome evades the immune response of the host by expressing a series of antigenically distinct VSGs from an estimated 1000 VSG genes.</text>
</comment>
<evidence type="ECO:0000256" key="3">
    <source>
        <dbReference type="ARBA" id="ARBA00022475"/>
    </source>
</evidence>
<dbReference type="Gene3D" id="1.10.470.10">
    <property type="entry name" value="Variant Surface Glycoprotein, subunit A, domain 2"/>
    <property type="match status" value="1"/>
</dbReference>
<dbReference type="VEuPathDB" id="TriTrypDB:Tbg972.7.7550"/>
<proteinExistence type="predicted"/>
<evidence type="ECO:0000313" key="13">
    <source>
        <dbReference type="EMBL" id="APD73914.1"/>
    </source>
</evidence>
<organism evidence="13">
    <name type="scientific">Trypanosoma brucei</name>
    <dbReference type="NCBI Taxonomy" id="5691"/>
    <lineage>
        <taxon>Eukaryota</taxon>
        <taxon>Discoba</taxon>
        <taxon>Euglenozoa</taxon>
        <taxon>Kinetoplastea</taxon>
        <taxon>Metakinetoplastina</taxon>
        <taxon>Trypanosomatida</taxon>
        <taxon>Trypanosomatidae</taxon>
        <taxon>Trypanosoma</taxon>
    </lineage>
</organism>
<dbReference type="GO" id="GO:0098552">
    <property type="term" value="C:side of membrane"/>
    <property type="evidence" value="ECO:0007669"/>
    <property type="project" value="UniProtKB-KW"/>
</dbReference>
<dbReference type="VEuPathDB" id="TriTrypDB:Tb11.v5.0622"/>
<evidence type="ECO:0000256" key="4">
    <source>
        <dbReference type="ARBA" id="ARBA00022622"/>
    </source>
</evidence>
<comment type="subcellular location">
    <subcellularLocation>
        <location evidence="2">Cell membrane</location>
        <topology evidence="2">Lipid-anchor</topology>
        <topology evidence="2">GPI-anchor</topology>
    </subcellularLocation>
</comment>
<keyword evidence="3" id="KW-1003">Cell membrane</keyword>
<keyword evidence="7" id="KW-0449">Lipoprotein</keyword>
<dbReference type="GO" id="GO:0005886">
    <property type="term" value="C:plasma membrane"/>
    <property type="evidence" value="ECO:0007669"/>
    <property type="project" value="UniProtKB-SubCell"/>
</dbReference>
<evidence type="ECO:0000256" key="2">
    <source>
        <dbReference type="ARBA" id="ARBA00004609"/>
    </source>
</evidence>
<feature type="transmembrane region" description="Helical" evidence="9">
    <location>
        <begin position="513"/>
        <end position="534"/>
    </location>
</feature>
<protein>
    <submittedName>
        <fullName evidence="13">Variant surface glycoprotein 1125.1802</fullName>
    </submittedName>
</protein>
<keyword evidence="10" id="KW-0732">Signal</keyword>
<feature type="domain" description="Trypanosome variant surface glycoprotein A-type N-terminal" evidence="11">
    <location>
        <begin position="9"/>
        <end position="375"/>
    </location>
</feature>
<evidence type="ECO:0000256" key="6">
    <source>
        <dbReference type="ARBA" id="ARBA00023180"/>
    </source>
</evidence>
<keyword evidence="5 9" id="KW-0472">Membrane</keyword>
<feature type="compositionally biased region" description="Basic and acidic residues" evidence="8">
    <location>
        <begin position="448"/>
        <end position="475"/>
    </location>
</feature>
<dbReference type="AlphaFoldDB" id="A0A1J0R820"/>
<dbReference type="Pfam" id="PF00913">
    <property type="entry name" value="Trypan_glycop"/>
    <property type="match status" value="1"/>
</dbReference>
<accession>A0A1J0R820</accession>
<dbReference type="GO" id="GO:0042783">
    <property type="term" value="P:symbiont-mediated evasion of host immune response"/>
    <property type="evidence" value="ECO:0007669"/>
    <property type="project" value="InterPro"/>
</dbReference>
<feature type="signal peptide" evidence="10">
    <location>
        <begin position="1"/>
        <end position="21"/>
    </location>
</feature>
<dbReference type="VEuPathDB" id="TriTrypDB:Tb427_000632500"/>
<evidence type="ECO:0000256" key="7">
    <source>
        <dbReference type="ARBA" id="ARBA00023288"/>
    </source>
</evidence>
<keyword evidence="9" id="KW-1133">Transmembrane helix</keyword>
<dbReference type="InterPro" id="IPR001812">
    <property type="entry name" value="Trypano_VSG_A_N_dom"/>
</dbReference>
<dbReference type="EMBL" id="KX699958">
    <property type="protein sequence ID" value="APD73914.1"/>
    <property type="molecule type" value="Genomic_DNA"/>
</dbReference>
<keyword evidence="4" id="KW-0336">GPI-anchor</keyword>
<keyword evidence="6" id="KW-0325">Glycoprotein</keyword>
<evidence type="ECO:0000256" key="10">
    <source>
        <dbReference type="SAM" id="SignalP"/>
    </source>
</evidence>
<dbReference type="SUPFAM" id="SSF58087">
    <property type="entry name" value="Variant surface glycoprotein (N-terminal domain)"/>
    <property type="match status" value="1"/>
</dbReference>
<dbReference type="VEuPathDB" id="TriTrypDB:Tb1125.Tb11.v5.0918"/>
<evidence type="ECO:0000256" key="1">
    <source>
        <dbReference type="ARBA" id="ARBA00002523"/>
    </source>
</evidence>
<dbReference type="InterPro" id="IPR019609">
    <property type="entry name" value="Variant_surf_glycoprt_trypan_C"/>
</dbReference>
<evidence type="ECO:0000256" key="9">
    <source>
        <dbReference type="SAM" id="Phobius"/>
    </source>
</evidence>